<sequence>MPVVVAAGTEAVKRSRTTFKVVYSEEPSPSAVVNVDRNNVTATPESLSDSEWVCVSERMSWIMYSSVWGNMTVPVT</sequence>
<dbReference type="AlphaFoldDB" id="A0A9W9RIA6"/>
<evidence type="ECO:0000313" key="1">
    <source>
        <dbReference type="EMBL" id="KAJ5360561.1"/>
    </source>
</evidence>
<dbReference type="RefSeq" id="XP_056576047.1">
    <property type="nucleotide sequence ID" value="XM_056727475.1"/>
</dbReference>
<accession>A0A9W9RIA6</accession>
<reference evidence="1" key="2">
    <citation type="journal article" date="2023" name="IMA Fungus">
        <title>Comparative genomic study of the Penicillium genus elucidates a diverse pangenome and 15 lateral gene transfer events.</title>
        <authorList>
            <person name="Petersen C."/>
            <person name="Sorensen T."/>
            <person name="Nielsen M.R."/>
            <person name="Sondergaard T.E."/>
            <person name="Sorensen J.L."/>
            <person name="Fitzpatrick D.A."/>
            <person name="Frisvad J.C."/>
            <person name="Nielsen K.L."/>
        </authorList>
    </citation>
    <scope>NUCLEOTIDE SEQUENCE</scope>
    <source>
        <strain evidence="1">IBT 3081</strain>
    </source>
</reference>
<dbReference type="GeneID" id="81466658"/>
<proteinExistence type="predicted"/>
<dbReference type="Proteomes" id="UP001147752">
    <property type="component" value="Unassembled WGS sequence"/>
</dbReference>
<evidence type="ECO:0000313" key="2">
    <source>
        <dbReference type="Proteomes" id="UP001147752"/>
    </source>
</evidence>
<dbReference type="EMBL" id="JAPZBT010000004">
    <property type="protein sequence ID" value="KAJ5360561.1"/>
    <property type="molecule type" value="Genomic_DNA"/>
</dbReference>
<keyword evidence="2" id="KW-1185">Reference proteome</keyword>
<gene>
    <name evidence="1" type="ORF">N7517_009752</name>
</gene>
<reference evidence="1" key="1">
    <citation type="submission" date="2022-12" db="EMBL/GenBank/DDBJ databases">
        <authorList>
            <person name="Petersen C."/>
        </authorList>
    </citation>
    <scope>NUCLEOTIDE SEQUENCE</scope>
    <source>
        <strain evidence="1">IBT 3081</strain>
    </source>
</reference>
<protein>
    <submittedName>
        <fullName evidence="1">Uncharacterized protein</fullName>
    </submittedName>
</protein>
<comment type="caution">
    <text evidence="1">The sequence shown here is derived from an EMBL/GenBank/DDBJ whole genome shotgun (WGS) entry which is preliminary data.</text>
</comment>
<name>A0A9W9RIA6_9EURO</name>
<organism evidence="1 2">
    <name type="scientific">Penicillium concentricum</name>
    <dbReference type="NCBI Taxonomy" id="293559"/>
    <lineage>
        <taxon>Eukaryota</taxon>
        <taxon>Fungi</taxon>
        <taxon>Dikarya</taxon>
        <taxon>Ascomycota</taxon>
        <taxon>Pezizomycotina</taxon>
        <taxon>Eurotiomycetes</taxon>
        <taxon>Eurotiomycetidae</taxon>
        <taxon>Eurotiales</taxon>
        <taxon>Aspergillaceae</taxon>
        <taxon>Penicillium</taxon>
    </lineage>
</organism>